<dbReference type="Pfam" id="PF12706">
    <property type="entry name" value="Lactamase_B_2"/>
    <property type="match status" value="1"/>
</dbReference>
<protein>
    <submittedName>
        <fullName evidence="8">Ribonuclease J (Endonuclease and 5' exonuclease)</fullName>
    </submittedName>
</protein>
<dbReference type="SMART" id="SM00849">
    <property type="entry name" value="Lactamase_B"/>
    <property type="match status" value="1"/>
</dbReference>
<dbReference type="InterPro" id="IPR036866">
    <property type="entry name" value="RibonucZ/Hydroxyglut_hydro"/>
</dbReference>
<evidence type="ECO:0000256" key="6">
    <source>
        <dbReference type="ARBA" id="ARBA00022884"/>
    </source>
</evidence>
<feature type="domain" description="Metallo-beta-lactamase" evidence="7">
    <location>
        <begin position="21"/>
        <end position="220"/>
    </location>
</feature>
<dbReference type="InterPro" id="IPR055132">
    <property type="entry name" value="RNase_J_b_CASP"/>
</dbReference>
<evidence type="ECO:0000256" key="1">
    <source>
        <dbReference type="ARBA" id="ARBA00022722"/>
    </source>
</evidence>
<dbReference type="PANTHER" id="PTHR43694">
    <property type="entry name" value="RIBONUCLEASE J"/>
    <property type="match status" value="1"/>
</dbReference>
<evidence type="ECO:0000256" key="4">
    <source>
        <dbReference type="ARBA" id="ARBA00022833"/>
    </source>
</evidence>
<evidence type="ECO:0000256" key="2">
    <source>
        <dbReference type="ARBA" id="ARBA00022723"/>
    </source>
</evidence>
<evidence type="ECO:0000256" key="5">
    <source>
        <dbReference type="ARBA" id="ARBA00022839"/>
    </source>
</evidence>
<dbReference type="GO" id="GO:0003723">
    <property type="term" value="F:RNA binding"/>
    <property type="evidence" value="ECO:0007669"/>
    <property type="project" value="UniProtKB-KW"/>
</dbReference>
<dbReference type="Gene3D" id="3.60.15.10">
    <property type="entry name" value="Ribonuclease Z/Hydroxyacylglutathione hydrolase-like"/>
    <property type="match status" value="1"/>
</dbReference>
<evidence type="ECO:0000256" key="3">
    <source>
        <dbReference type="ARBA" id="ARBA00022801"/>
    </source>
</evidence>
<evidence type="ECO:0000259" key="7">
    <source>
        <dbReference type="SMART" id="SM00849"/>
    </source>
</evidence>
<keyword evidence="1" id="KW-0540">Nuclease</keyword>
<dbReference type="EMBL" id="UOEC01000139">
    <property type="protein sequence ID" value="VAV97057.1"/>
    <property type="molecule type" value="Genomic_DNA"/>
</dbReference>
<keyword evidence="6" id="KW-0694">RNA-binding</keyword>
<sequence>MSRKSQDQLVYVPLGGAGEIGMNMYLYGLGTGKRRKWIMVDCGVKFGDERDPGIDVIVPDTRFIQEYKNNLLAIIITHGHEDHLGAVAWLWPKLQAPVYCTPFAAELLKNKLAEKNLLEETPLRVQPLGSRFDIGPFDIELVAVTHSIPEPASVVIRTSAGTVVHSGDWKLDRTPSIPPHMDENRLREIGKEGVDVLVCDSTNVLREGHSPSEADVAKGLEKLIRSAKKRVAVTTFASHVGRLTSIVKAARAAGRDVVLAGRAMHTVSAAAKEIGLLQEAGYLLDQDAYDDLPRSKCLLVCTGSQGEARAAMARIASGNHPYIKFDRGDMAIFSSKTIPGNEKSVAAVFNDLAEQGVEIITADEAMIHTSGHPRQGELLEYYDWLKPKTLIPMHGEMRHLDYHTGFAKRSGIAHALRVSNGELTQLLPGPA</sequence>
<dbReference type="InterPro" id="IPR042173">
    <property type="entry name" value="RNase_J_2"/>
</dbReference>
<dbReference type="Gene3D" id="3.40.50.10710">
    <property type="entry name" value="Metallo-hydrolase/oxidoreductase"/>
    <property type="match status" value="1"/>
</dbReference>
<reference evidence="8" key="1">
    <citation type="submission" date="2018-06" db="EMBL/GenBank/DDBJ databases">
        <authorList>
            <person name="Zhirakovskaya E."/>
        </authorList>
    </citation>
    <scope>NUCLEOTIDE SEQUENCE</scope>
</reference>
<keyword evidence="3" id="KW-0378">Hydrolase</keyword>
<keyword evidence="2" id="KW-0479">Metal-binding</keyword>
<dbReference type="CDD" id="cd07714">
    <property type="entry name" value="RNaseJ_MBL-fold"/>
    <property type="match status" value="1"/>
</dbReference>
<dbReference type="GO" id="GO:0046872">
    <property type="term" value="F:metal ion binding"/>
    <property type="evidence" value="ECO:0007669"/>
    <property type="project" value="UniProtKB-KW"/>
</dbReference>
<proteinExistence type="predicted"/>
<name>A0A3B0RXG2_9ZZZZ</name>
<dbReference type="Pfam" id="PF22505">
    <property type="entry name" value="RNase_J_b_CASP"/>
    <property type="match status" value="1"/>
</dbReference>
<keyword evidence="8" id="KW-0255">Endonuclease</keyword>
<dbReference type="InterPro" id="IPR001279">
    <property type="entry name" value="Metallo-B-lactamas"/>
</dbReference>
<keyword evidence="4" id="KW-0862">Zinc</keyword>
<accession>A0A3B0RXG2</accession>
<dbReference type="PANTHER" id="PTHR43694:SF1">
    <property type="entry name" value="RIBONUCLEASE J"/>
    <property type="match status" value="1"/>
</dbReference>
<dbReference type="GO" id="GO:0004519">
    <property type="term" value="F:endonuclease activity"/>
    <property type="evidence" value="ECO:0007669"/>
    <property type="project" value="UniProtKB-KW"/>
</dbReference>
<gene>
    <name evidence="8" type="ORF">MNBD_ALPHA08-1704</name>
</gene>
<organism evidence="8">
    <name type="scientific">hydrothermal vent metagenome</name>
    <dbReference type="NCBI Taxonomy" id="652676"/>
    <lineage>
        <taxon>unclassified sequences</taxon>
        <taxon>metagenomes</taxon>
        <taxon>ecological metagenomes</taxon>
    </lineage>
</organism>
<evidence type="ECO:0000313" key="8">
    <source>
        <dbReference type="EMBL" id="VAV97057.1"/>
    </source>
</evidence>
<keyword evidence="5 8" id="KW-0269">Exonuclease</keyword>
<dbReference type="AlphaFoldDB" id="A0A3B0RXG2"/>
<feature type="non-terminal residue" evidence="8">
    <location>
        <position position="431"/>
    </location>
</feature>
<dbReference type="GO" id="GO:0004527">
    <property type="term" value="F:exonuclease activity"/>
    <property type="evidence" value="ECO:0007669"/>
    <property type="project" value="UniProtKB-KW"/>
</dbReference>
<dbReference type="SUPFAM" id="SSF56281">
    <property type="entry name" value="Metallo-hydrolase/oxidoreductase"/>
    <property type="match status" value="1"/>
</dbReference>
<dbReference type="InterPro" id="IPR011108">
    <property type="entry name" value="RMMBL"/>
</dbReference>
<dbReference type="Pfam" id="PF07521">
    <property type="entry name" value="RMMBL"/>
    <property type="match status" value="1"/>
</dbReference>